<feature type="region of interest" description="Disordered" evidence="1">
    <location>
        <begin position="1"/>
        <end position="21"/>
    </location>
</feature>
<evidence type="ECO:0000313" key="2">
    <source>
        <dbReference type="EMBL" id="TDU66034.1"/>
    </source>
</evidence>
<evidence type="ECO:0000313" key="3">
    <source>
        <dbReference type="Proteomes" id="UP000295662"/>
    </source>
</evidence>
<name>A0A4R7RL54_9BACT</name>
<dbReference type="EMBL" id="SOCA01000009">
    <property type="protein sequence ID" value="TDU66034.1"/>
    <property type="molecule type" value="Genomic_DNA"/>
</dbReference>
<dbReference type="InterPro" id="IPR046560">
    <property type="entry name" value="DUF6714"/>
</dbReference>
<dbReference type="Proteomes" id="UP000295662">
    <property type="component" value="Unassembled WGS sequence"/>
</dbReference>
<reference evidence="2 3" key="1">
    <citation type="submission" date="2019-03" db="EMBL/GenBank/DDBJ databases">
        <title>Genomic Encyclopedia of Archaeal and Bacterial Type Strains, Phase II (KMG-II): from individual species to whole genera.</title>
        <authorList>
            <person name="Goeker M."/>
        </authorList>
    </citation>
    <scope>NUCLEOTIDE SEQUENCE [LARGE SCALE GENOMIC DNA]</scope>
    <source>
        <strain evidence="2 3">ATCC 25309</strain>
    </source>
</reference>
<keyword evidence="3" id="KW-1185">Reference proteome</keyword>
<protein>
    <submittedName>
        <fullName evidence="2">Uncharacterized protein</fullName>
    </submittedName>
</protein>
<proteinExistence type="predicted"/>
<accession>A0A4R7RL54</accession>
<evidence type="ECO:0000256" key="1">
    <source>
        <dbReference type="SAM" id="MobiDB-lite"/>
    </source>
</evidence>
<dbReference type="AlphaFoldDB" id="A0A4R7RL54"/>
<comment type="caution">
    <text evidence="2">The sequence shown here is derived from an EMBL/GenBank/DDBJ whole genome shotgun (WGS) entry which is preliminary data.</text>
</comment>
<gene>
    <name evidence="2" type="ORF">EI77_03771</name>
</gene>
<dbReference type="Pfam" id="PF20461">
    <property type="entry name" value="DUF6714"/>
    <property type="match status" value="1"/>
</dbReference>
<sequence>MAAISSIGRDHPVTSPSPDKAARAEAAALIQEIEKAFADIPRPRITRSVATGYDAEWQLSDERISELASQDAEQHWTDVTDESMQHCQEYFFFSDAEGWRFYLPAYMCHYLRGFPNFGWDAAWGACAEATHIDLLTESQLRCIDQFLSLCKKYES</sequence>
<organism evidence="2 3">
    <name type="scientific">Prosthecobacter fusiformis</name>
    <dbReference type="NCBI Taxonomy" id="48464"/>
    <lineage>
        <taxon>Bacteria</taxon>
        <taxon>Pseudomonadati</taxon>
        <taxon>Verrucomicrobiota</taxon>
        <taxon>Verrucomicrobiia</taxon>
        <taxon>Verrucomicrobiales</taxon>
        <taxon>Verrucomicrobiaceae</taxon>
        <taxon>Prosthecobacter</taxon>
    </lineage>
</organism>